<evidence type="ECO:0000313" key="3">
    <source>
        <dbReference type="Proteomes" id="UP000544090"/>
    </source>
</evidence>
<reference evidence="2 3" key="1">
    <citation type="submission" date="2020-04" db="EMBL/GenBank/DDBJ databases">
        <title>Arthrobacter sp. nov.</title>
        <authorList>
            <person name="Liu S."/>
        </authorList>
    </citation>
    <scope>NUCLEOTIDE SEQUENCE [LARGE SCALE GENOMIC DNA]</scope>
    <source>
        <strain evidence="2 3">E918</strain>
    </source>
</reference>
<proteinExistence type="predicted"/>
<sequence length="109" mass="11133">MQLRAPAKVRQPGRGTAQPCLQHGVGPGQFSGPAAQPAGDGLEACGGNGSPGSRDPAACQRRHPGGDEGSQRRRAEGGGDREREVPGLGHQLGMGLLDLRREHPAAGGE</sequence>
<dbReference type="AlphaFoldDB" id="A0A7X6HAC8"/>
<protein>
    <submittedName>
        <fullName evidence="2">Uncharacterized protein</fullName>
    </submittedName>
</protein>
<evidence type="ECO:0000313" key="2">
    <source>
        <dbReference type="EMBL" id="NKX53404.1"/>
    </source>
</evidence>
<comment type="caution">
    <text evidence="2">The sequence shown here is derived from an EMBL/GenBank/DDBJ whole genome shotgun (WGS) entry which is preliminary data.</text>
</comment>
<keyword evidence="3" id="KW-1185">Reference proteome</keyword>
<feature type="region of interest" description="Disordered" evidence="1">
    <location>
        <begin position="1"/>
        <end position="109"/>
    </location>
</feature>
<accession>A0A7X6HAC8</accession>
<gene>
    <name evidence="2" type="ORF">HGG74_02390</name>
</gene>
<feature type="compositionally biased region" description="Basic and acidic residues" evidence="1">
    <location>
        <begin position="64"/>
        <end position="85"/>
    </location>
</feature>
<name>A0A7X6HAC8_9MICC</name>
<dbReference type="EMBL" id="JAAZSQ010000002">
    <property type="protein sequence ID" value="NKX53404.1"/>
    <property type="molecule type" value="Genomic_DNA"/>
</dbReference>
<organism evidence="2 3">
    <name type="scientific">Arthrobacter mobilis</name>
    <dbReference type="NCBI Taxonomy" id="2724944"/>
    <lineage>
        <taxon>Bacteria</taxon>
        <taxon>Bacillati</taxon>
        <taxon>Actinomycetota</taxon>
        <taxon>Actinomycetes</taxon>
        <taxon>Micrococcales</taxon>
        <taxon>Micrococcaceae</taxon>
        <taxon>Arthrobacter</taxon>
    </lineage>
</organism>
<feature type="compositionally biased region" description="Basic and acidic residues" evidence="1">
    <location>
        <begin position="98"/>
        <end position="109"/>
    </location>
</feature>
<evidence type="ECO:0000256" key="1">
    <source>
        <dbReference type="SAM" id="MobiDB-lite"/>
    </source>
</evidence>
<dbReference type="Proteomes" id="UP000544090">
    <property type="component" value="Unassembled WGS sequence"/>
</dbReference>